<feature type="compositionally biased region" description="Polar residues" evidence="1">
    <location>
        <begin position="104"/>
        <end position="114"/>
    </location>
</feature>
<evidence type="ECO:0000256" key="1">
    <source>
        <dbReference type="SAM" id="MobiDB-lite"/>
    </source>
</evidence>
<accession>A0A290QB61</accession>
<sequence length="121" mass="13726">MFKIALKPAPARDEIISVHEPPRSHRFPSLRPAPKRHHRLRHFLEKLRKAPLGWPVLSSLKNMSGAPFPRLQNPRRRPSFSSRPMNDFSRMEESGAANIAESFMSASSVETTAQGGRPFSR</sequence>
<keyword evidence="3" id="KW-1185">Reference proteome</keyword>
<proteinExistence type="predicted"/>
<feature type="region of interest" description="Disordered" evidence="1">
    <location>
        <begin position="65"/>
        <end position="88"/>
    </location>
</feature>
<dbReference type="EMBL" id="CP023344">
    <property type="protein sequence ID" value="ATC62548.1"/>
    <property type="molecule type" value="Genomic_DNA"/>
</dbReference>
<name>A0A290QB61_9BACT</name>
<feature type="region of interest" description="Disordered" evidence="1">
    <location>
        <begin position="102"/>
        <end position="121"/>
    </location>
</feature>
<dbReference type="KEGG" id="vbh:CMV30_00340"/>
<dbReference type="AlphaFoldDB" id="A0A290QB61"/>
<organism evidence="2 3">
    <name type="scientific">Nibricoccus aquaticus</name>
    <dbReference type="NCBI Taxonomy" id="2576891"/>
    <lineage>
        <taxon>Bacteria</taxon>
        <taxon>Pseudomonadati</taxon>
        <taxon>Verrucomicrobiota</taxon>
        <taxon>Opitutia</taxon>
        <taxon>Opitutales</taxon>
        <taxon>Opitutaceae</taxon>
        <taxon>Nibricoccus</taxon>
    </lineage>
</organism>
<evidence type="ECO:0000313" key="2">
    <source>
        <dbReference type="EMBL" id="ATC62548.1"/>
    </source>
</evidence>
<dbReference type="Proteomes" id="UP000217265">
    <property type="component" value="Chromosome"/>
</dbReference>
<gene>
    <name evidence="2" type="ORF">CMV30_00340</name>
</gene>
<evidence type="ECO:0000313" key="3">
    <source>
        <dbReference type="Proteomes" id="UP000217265"/>
    </source>
</evidence>
<reference evidence="2 3" key="1">
    <citation type="submission" date="2017-09" db="EMBL/GenBank/DDBJ databases">
        <title>Complete genome sequence of Verrucomicrobial strain HZ-65, isolated from freshwater.</title>
        <authorList>
            <person name="Choi A."/>
        </authorList>
    </citation>
    <scope>NUCLEOTIDE SEQUENCE [LARGE SCALE GENOMIC DNA]</scope>
    <source>
        <strain evidence="2 3">HZ-65</strain>
    </source>
</reference>
<protein>
    <submittedName>
        <fullName evidence="2">Uncharacterized protein</fullName>
    </submittedName>
</protein>